<dbReference type="InParanoid" id="A0A024FT48"/>
<evidence type="ECO:0000313" key="2">
    <source>
        <dbReference type="Proteomes" id="UP000053237"/>
    </source>
</evidence>
<dbReference type="AlphaFoldDB" id="A0A024FT48"/>
<name>A0A024FT48_9STRA</name>
<protein>
    <submittedName>
        <fullName evidence="1">Uncharacterized protein</fullName>
    </submittedName>
</protein>
<sequence>MKTLTNKSSSSTATTNYLLLKKEAESNERVACWLESIQQFYLPTEPMRLKSLTHESLVLHLSPSCCCFTTFHHIQYGTLLINFTQLMFPPSTNACLQPQNSGSFDI</sequence>
<dbReference type="Proteomes" id="UP000053237">
    <property type="component" value="Unassembled WGS sequence"/>
</dbReference>
<reference evidence="1 2" key="1">
    <citation type="submission" date="2012-05" db="EMBL/GenBank/DDBJ databases">
        <title>Recombination and specialization in a pathogen metapopulation.</title>
        <authorList>
            <person name="Gardiner A."/>
            <person name="Kemen E."/>
            <person name="Schultz-Larsen T."/>
            <person name="MacLean D."/>
            <person name="Van Oosterhout C."/>
            <person name="Jones J.D.G."/>
        </authorList>
    </citation>
    <scope>NUCLEOTIDE SEQUENCE [LARGE SCALE GENOMIC DNA]</scope>
    <source>
        <strain evidence="1 2">Ac Nc2</strain>
    </source>
</reference>
<organism evidence="1 2">
    <name type="scientific">Albugo candida</name>
    <dbReference type="NCBI Taxonomy" id="65357"/>
    <lineage>
        <taxon>Eukaryota</taxon>
        <taxon>Sar</taxon>
        <taxon>Stramenopiles</taxon>
        <taxon>Oomycota</taxon>
        <taxon>Peronosporomycetes</taxon>
        <taxon>Albuginales</taxon>
        <taxon>Albuginaceae</taxon>
        <taxon>Albugo</taxon>
    </lineage>
</organism>
<comment type="caution">
    <text evidence="1">The sequence shown here is derived from an EMBL/GenBank/DDBJ whole genome shotgun (WGS) entry which is preliminary data.</text>
</comment>
<accession>A0A024FT48</accession>
<proteinExistence type="predicted"/>
<gene>
    <name evidence="1" type="ORF">BN9_051020</name>
</gene>
<keyword evidence="2" id="KW-1185">Reference proteome</keyword>
<evidence type="ECO:0000313" key="1">
    <source>
        <dbReference type="EMBL" id="CCI10042.1"/>
    </source>
</evidence>
<dbReference type="EMBL" id="CAIX01000067">
    <property type="protein sequence ID" value="CCI10042.1"/>
    <property type="molecule type" value="Genomic_DNA"/>
</dbReference>